<evidence type="ECO:0000256" key="1">
    <source>
        <dbReference type="SAM" id="Phobius"/>
    </source>
</evidence>
<keyword evidence="1" id="KW-0812">Transmembrane</keyword>
<feature type="transmembrane region" description="Helical" evidence="1">
    <location>
        <begin position="28"/>
        <end position="48"/>
    </location>
</feature>
<evidence type="ECO:0000313" key="3">
    <source>
        <dbReference type="Proteomes" id="UP000282674"/>
    </source>
</evidence>
<name>A0A3M2M6Z9_9ACTN</name>
<sequence>MSETAAANETAATGTAERRVSYRSPWPWLSSLAWIAFIVAWLIAGVHAHQSVPVPWAVGVFLIEGASLVAAYRKQRGFTLSAAGITWHAYDMFVPWSNVSEVGVRTVGSTPRLVVQLVEPDQVRDLRPRGNVLLARRNLDRYGGPIAPAVRWLGVPAEELIAEAERFRAAPRPDLLVRPTPSRIARVGSYAGTAGLALVLFAAVTGQVFLPWGRTHHDAGPQKSGVLEFRYQPLSKPGYVDQTLGIGNHGAKPTAPQLAFVALDEKGGELPGVQVRAALGSDKGMMVVPPSSVAYDILAFSGPDAGRVRNVKVSVLGTADALTPMMPSGGLRAEPIDERGQVVAPSAPFTKVRVTSPTASPLGKLDTAAFRVLCVTWAPTRPGMPQQMLTSTELTAPGTVPGGEPVEVPVNQHSPSCDQVIATYARA</sequence>
<reference evidence="2 3" key="1">
    <citation type="submission" date="2018-10" db="EMBL/GenBank/DDBJ databases">
        <title>Isolation from soil.</title>
        <authorList>
            <person name="Hu J."/>
        </authorList>
    </citation>
    <scope>NUCLEOTIDE SEQUENCE [LARGE SCALE GENOMIC DNA]</scope>
    <source>
        <strain evidence="2 3">NEAU-Ht49</strain>
    </source>
</reference>
<keyword evidence="1" id="KW-0472">Membrane</keyword>
<dbReference type="OrthoDB" id="3480451at2"/>
<protein>
    <submittedName>
        <fullName evidence="2">Uncharacterized protein</fullName>
    </submittedName>
</protein>
<keyword evidence="3" id="KW-1185">Reference proteome</keyword>
<dbReference type="AlphaFoldDB" id="A0A3M2M6Z9"/>
<dbReference type="Proteomes" id="UP000282674">
    <property type="component" value="Unassembled WGS sequence"/>
</dbReference>
<gene>
    <name evidence="2" type="ORF">EBO15_12460</name>
</gene>
<keyword evidence="1" id="KW-1133">Transmembrane helix</keyword>
<evidence type="ECO:0000313" key="2">
    <source>
        <dbReference type="EMBL" id="RMI44750.1"/>
    </source>
</evidence>
<proteinExistence type="predicted"/>
<feature type="transmembrane region" description="Helical" evidence="1">
    <location>
        <begin position="54"/>
        <end position="72"/>
    </location>
</feature>
<dbReference type="RefSeq" id="WP_122194502.1">
    <property type="nucleotide sequence ID" value="NZ_JBHSKC010000009.1"/>
</dbReference>
<feature type="transmembrane region" description="Helical" evidence="1">
    <location>
        <begin position="187"/>
        <end position="212"/>
    </location>
</feature>
<dbReference type="EMBL" id="RFFG01000017">
    <property type="protein sequence ID" value="RMI44750.1"/>
    <property type="molecule type" value="Genomic_DNA"/>
</dbReference>
<organism evidence="2 3">
    <name type="scientific">Actinomadura harenae</name>
    <dbReference type="NCBI Taxonomy" id="2483351"/>
    <lineage>
        <taxon>Bacteria</taxon>
        <taxon>Bacillati</taxon>
        <taxon>Actinomycetota</taxon>
        <taxon>Actinomycetes</taxon>
        <taxon>Streptosporangiales</taxon>
        <taxon>Thermomonosporaceae</taxon>
        <taxon>Actinomadura</taxon>
    </lineage>
</organism>
<comment type="caution">
    <text evidence="2">The sequence shown here is derived from an EMBL/GenBank/DDBJ whole genome shotgun (WGS) entry which is preliminary data.</text>
</comment>
<accession>A0A3M2M6Z9</accession>